<dbReference type="EMBL" id="JAAIKE010000001">
    <property type="protein sequence ID" value="NEX45751.1"/>
    <property type="molecule type" value="Genomic_DNA"/>
</dbReference>
<dbReference type="AlphaFoldDB" id="A0A6B3RK13"/>
<dbReference type="RefSeq" id="WP_164609714.1">
    <property type="nucleotide sequence ID" value="NZ_JAAIKE010000001.1"/>
</dbReference>
<gene>
    <name evidence="2" type="ORF">G3572_06005</name>
</gene>
<evidence type="ECO:0000256" key="1">
    <source>
        <dbReference type="SAM" id="Phobius"/>
    </source>
</evidence>
<protein>
    <submittedName>
        <fullName evidence="2">Uncharacterized protein</fullName>
    </submittedName>
</protein>
<evidence type="ECO:0000313" key="3">
    <source>
        <dbReference type="Proteomes" id="UP000481421"/>
    </source>
</evidence>
<feature type="transmembrane region" description="Helical" evidence="1">
    <location>
        <begin position="49"/>
        <end position="66"/>
    </location>
</feature>
<accession>A0A6B3RK13</accession>
<keyword evidence="3" id="KW-1185">Reference proteome</keyword>
<dbReference type="Proteomes" id="UP000481421">
    <property type="component" value="Unassembled WGS sequence"/>
</dbReference>
<reference evidence="2 3" key="1">
    <citation type="submission" date="2020-02" db="EMBL/GenBank/DDBJ databases">
        <title>Rhodobacter algicola sp. nov., isolated from microalga culture.</title>
        <authorList>
            <person name="Park C.-Y."/>
        </authorList>
    </citation>
    <scope>NUCLEOTIDE SEQUENCE [LARGE SCALE GENOMIC DNA]</scope>
    <source>
        <strain evidence="2 3">ETT8</strain>
    </source>
</reference>
<keyword evidence="1" id="KW-1133">Transmembrane helix</keyword>
<evidence type="ECO:0000313" key="2">
    <source>
        <dbReference type="EMBL" id="NEX45751.1"/>
    </source>
</evidence>
<feature type="transmembrane region" description="Helical" evidence="1">
    <location>
        <begin position="72"/>
        <end position="92"/>
    </location>
</feature>
<keyword evidence="1" id="KW-0472">Membrane</keyword>
<keyword evidence="1" id="KW-0812">Transmembrane</keyword>
<name>A0A6B3RK13_9RHOB</name>
<comment type="caution">
    <text evidence="2">The sequence shown here is derived from an EMBL/GenBank/DDBJ whole genome shotgun (WGS) entry which is preliminary data.</text>
</comment>
<proteinExistence type="predicted"/>
<organism evidence="2 3">
    <name type="scientific">Pseudotabrizicola algicola</name>
    <dbReference type="NCBI Taxonomy" id="2709381"/>
    <lineage>
        <taxon>Bacteria</taxon>
        <taxon>Pseudomonadati</taxon>
        <taxon>Pseudomonadota</taxon>
        <taxon>Alphaproteobacteria</taxon>
        <taxon>Rhodobacterales</taxon>
        <taxon>Paracoccaceae</taxon>
        <taxon>Pseudotabrizicola</taxon>
    </lineage>
</organism>
<sequence>MFIITPRTVSSKAAMEFRQIPRRFIGRSFVWPRGGGWRLKARVIFEVELLRYLVALAPFAALALLWRESALAIAQAPALMVLVIYGVEMRFLRLRPAARAALLDPAERDRLADLLAARGREILARIGAERGLMQGALHLVVEQSDLARVAPLTFVTVQSEDGPSVLDLTAKERALIHERLFAAPLTEDAMHRLTLARNMTVSVISLEMRAISAHARMMALTRTG</sequence>